<evidence type="ECO:0000259" key="2">
    <source>
        <dbReference type="Pfam" id="PF20695"/>
    </source>
</evidence>
<gene>
    <name evidence="4" type="primary">bsdC</name>
    <name evidence="4" type="ORF">SCFA_1800002</name>
</gene>
<sequence length="475" mass="52909">MYRDLRDFLAKLEQEGQLVRIKDEILPEPTIREIGRAAVDLPNGPAVIIENIKGHPGKKVALNVHGSWANIALMIGMDKDTSVKDQFFKFLELWDKYPGEVKFIDKDKAPCHEVVIKDNINLVEMLPMFRINKWDAGMFFSKASVVTKDPDDASNFDTQNVGTYRMQVMGKDLVGIQALGFHDIARHITHAEEQNKPLPIAVCLGVDPVLTFMASTPINYDQSEYKFAAAINGIPMELTKALTCDLDVPAHAEYVLEGEILPRVRVPEGPFGEFPGSYSGTRLQSQFRVKCITHRKNPIFENLFMGRPWTEIDYLMGLNTCVPLYKQMKETMPEIVAVNAMYQHGLTAIVSTGNRFGGYAKSVAFRMASTPHGISYCKNIILVGPDVDPFNLEQVMWSLSSRVRPAKDVIVVPNTPGMPLDPTSEPAGMGAKFIIDATEPTAPDVVLRDTRLIDNPDSKGFERLIADLQKAASNK</sequence>
<evidence type="ECO:0000313" key="4">
    <source>
        <dbReference type="EMBL" id="VFU12610.1"/>
    </source>
</evidence>
<dbReference type="SUPFAM" id="SSF143968">
    <property type="entry name" value="UbiD C-terminal domain-like"/>
    <property type="match status" value="1"/>
</dbReference>
<dbReference type="InterPro" id="IPR002830">
    <property type="entry name" value="UbiD"/>
</dbReference>
<dbReference type="InterPro" id="IPR053417">
    <property type="entry name" value="PAD_UbiD-like"/>
</dbReference>
<dbReference type="GO" id="GO:0018799">
    <property type="term" value="F:4-hydroxybenzoate decarboxylase activity"/>
    <property type="evidence" value="ECO:0007669"/>
    <property type="project" value="UniProtKB-EC"/>
</dbReference>
<dbReference type="EC" id="4.1.1.61" evidence="4"/>
<dbReference type="Pfam" id="PF20696">
    <property type="entry name" value="UbiD_C"/>
    <property type="match status" value="1"/>
</dbReference>
<feature type="domain" description="3-octaprenyl-4-hydroxybenzoate carboxy-lyase-like C-terminal" evidence="3">
    <location>
        <begin position="314"/>
        <end position="437"/>
    </location>
</feature>
<dbReference type="SUPFAM" id="SSF50475">
    <property type="entry name" value="FMN-binding split barrel"/>
    <property type="match status" value="1"/>
</dbReference>
<feature type="domain" description="3-octaprenyl-4-hydroxybenzoate carboxy-lyase-like Rift-related" evidence="1">
    <location>
        <begin position="104"/>
        <end position="308"/>
    </location>
</feature>
<dbReference type="Pfam" id="PF01977">
    <property type="entry name" value="UbiD"/>
    <property type="match status" value="1"/>
</dbReference>
<dbReference type="NCBIfam" id="NF041204">
    <property type="entry name" value="VdcC"/>
    <property type="match status" value="1"/>
</dbReference>
<dbReference type="EMBL" id="CAADRN010000091">
    <property type="protein sequence ID" value="VFU12610.1"/>
    <property type="molecule type" value="Genomic_DNA"/>
</dbReference>
<proteinExistence type="predicted"/>
<dbReference type="PANTHER" id="PTHR30108">
    <property type="entry name" value="3-OCTAPRENYL-4-HYDROXYBENZOATE CARBOXY-LYASE-RELATED"/>
    <property type="match status" value="1"/>
</dbReference>
<dbReference type="AlphaFoldDB" id="A0A485LW47"/>
<dbReference type="GO" id="GO:0005829">
    <property type="term" value="C:cytosol"/>
    <property type="evidence" value="ECO:0007669"/>
    <property type="project" value="TreeGrafter"/>
</dbReference>
<dbReference type="GO" id="GO:0008694">
    <property type="term" value="F:4-hydroxy-3-polyprenylbenzoate decarboxylase activity"/>
    <property type="evidence" value="ECO:0007669"/>
    <property type="project" value="TreeGrafter"/>
</dbReference>
<feature type="domain" description="3-octaprenyl-4-hydroxybenzoate carboxy-lyase-like N-terminal" evidence="2">
    <location>
        <begin position="9"/>
        <end position="86"/>
    </location>
</feature>
<dbReference type="InterPro" id="IPR048304">
    <property type="entry name" value="UbiD_Rift_dom"/>
</dbReference>
<dbReference type="GO" id="GO:0006744">
    <property type="term" value="P:ubiquinone biosynthetic process"/>
    <property type="evidence" value="ECO:0007669"/>
    <property type="project" value="TreeGrafter"/>
</dbReference>
<dbReference type="InterPro" id="IPR049383">
    <property type="entry name" value="UbiD-like_N"/>
</dbReference>
<dbReference type="PANTHER" id="PTHR30108:SF17">
    <property type="entry name" value="FERULIC ACID DECARBOXYLASE 1"/>
    <property type="match status" value="1"/>
</dbReference>
<evidence type="ECO:0000259" key="3">
    <source>
        <dbReference type="Pfam" id="PF20696"/>
    </source>
</evidence>
<organism evidence="4">
    <name type="scientific">anaerobic digester metagenome</name>
    <dbReference type="NCBI Taxonomy" id="1263854"/>
    <lineage>
        <taxon>unclassified sequences</taxon>
        <taxon>metagenomes</taxon>
        <taxon>ecological metagenomes</taxon>
    </lineage>
</organism>
<accession>A0A485LW47</accession>
<evidence type="ECO:0000259" key="1">
    <source>
        <dbReference type="Pfam" id="PF01977"/>
    </source>
</evidence>
<dbReference type="InterPro" id="IPR049381">
    <property type="entry name" value="UbiD-like_C"/>
</dbReference>
<name>A0A485LW47_9ZZZZ</name>
<dbReference type="NCBIfam" id="TIGR00148">
    <property type="entry name" value="UbiD family decarboxylase"/>
    <property type="match status" value="1"/>
</dbReference>
<dbReference type="EC" id="4.1.1.-" evidence="4"/>
<protein>
    <submittedName>
        <fullName evidence="4">Promiscuous phenolic acid decarboxylase subunit 1,4-dihydroxy-2-naphtoate-heptaprenyl diphosphate decarboxylase</fullName>
        <ecNumber evidence="4">4.1.1.-</ecNumber>
        <ecNumber evidence="4">4.1.1.61</ecNumber>
    </submittedName>
</protein>
<keyword evidence="4" id="KW-0456">Lyase</keyword>
<dbReference type="Pfam" id="PF20695">
    <property type="entry name" value="UbiD_N"/>
    <property type="match status" value="1"/>
</dbReference>
<reference evidence="4" key="1">
    <citation type="submission" date="2019-03" db="EMBL/GenBank/DDBJ databases">
        <authorList>
            <person name="Hao L."/>
        </authorList>
    </citation>
    <scope>NUCLEOTIDE SEQUENCE</scope>
</reference>
<dbReference type="Gene3D" id="3.40.1670.10">
    <property type="entry name" value="UbiD C-terminal domain-like"/>
    <property type="match status" value="1"/>
</dbReference>